<dbReference type="InterPro" id="IPR015422">
    <property type="entry name" value="PyrdxlP-dep_Trfase_small"/>
</dbReference>
<keyword evidence="7" id="KW-0032">Aminotransferase</keyword>
<dbReference type="EC" id="4.4.1.13" evidence="2"/>
<dbReference type="PANTHER" id="PTHR43525:SF2">
    <property type="entry name" value="CYSTATHIONINE BETA-LYASE-RELATED"/>
    <property type="match status" value="1"/>
</dbReference>
<dbReference type="EMBL" id="BAAAQR010000009">
    <property type="protein sequence ID" value="GAA2149986.1"/>
    <property type="molecule type" value="Genomic_DNA"/>
</dbReference>
<keyword evidence="7" id="KW-0808">Transferase</keyword>
<feature type="domain" description="Aminotransferase class I/classII large" evidence="6">
    <location>
        <begin position="50"/>
        <end position="375"/>
    </location>
</feature>
<comment type="caution">
    <text evidence="7">The sequence shown here is derived from an EMBL/GenBank/DDBJ whole genome shotgun (WGS) entry which is preliminary data.</text>
</comment>
<dbReference type="GO" id="GO:0008483">
    <property type="term" value="F:transaminase activity"/>
    <property type="evidence" value="ECO:0007669"/>
    <property type="project" value="UniProtKB-KW"/>
</dbReference>
<keyword evidence="3" id="KW-0663">Pyridoxal phosphate</keyword>
<comment type="similarity">
    <text evidence="5">Belongs to the class-II pyridoxal-phosphate-dependent aminotransferase family. MalY/PatB cystathionine beta-lyase subfamily.</text>
</comment>
<evidence type="ECO:0000256" key="4">
    <source>
        <dbReference type="ARBA" id="ARBA00023239"/>
    </source>
</evidence>
<keyword evidence="8" id="KW-1185">Reference proteome</keyword>
<dbReference type="InterPro" id="IPR051798">
    <property type="entry name" value="Class-II_PLP-Dep_Aminotrans"/>
</dbReference>
<evidence type="ECO:0000259" key="6">
    <source>
        <dbReference type="Pfam" id="PF00155"/>
    </source>
</evidence>
<accession>A0ABP5LM64</accession>
<dbReference type="PANTHER" id="PTHR43525">
    <property type="entry name" value="PROTEIN MALY"/>
    <property type="match status" value="1"/>
</dbReference>
<dbReference type="CDD" id="cd00609">
    <property type="entry name" value="AAT_like"/>
    <property type="match status" value="1"/>
</dbReference>
<keyword evidence="4" id="KW-0456">Lyase</keyword>
<dbReference type="InterPro" id="IPR015421">
    <property type="entry name" value="PyrdxlP-dep_Trfase_major"/>
</dbReference>
<organism evidence="7 8">
    <name type="scientific">Nocardioides koreensis</name>
    <dbReference type="NCBI Taxonomy" id="433651"/>
    <lineage>
        <taxon>Bacteria</taxon>
        <taxon>Bacillati</taxon>
        <taxon>Actinomycetota</taxon>
        <taxon>Actinomycetes</taxon>
        <taxon>Propionibacteriales</taxon>
        <taxon>Nocardioidaceae</taxon>
        <taxon>Nocardioides</taxon>
    </lineage>
</organism>
<comment type="cofactor">
    <cofactor evidence="1">
        <name>pyridoxal 5'-phosphate</name>
        <dbReference type="ChEBI" id="CHEBI:597326"/>
    </cofactor>
</comment>
<dbReference type="Proteomes" id="UP001501771">
    <property type="component" value="Unassembled WGS sequence"/>
</dbReference>
<reference evidence="8" key="1">
    <citation type="journal article" date="2019" name="Int. J. Syst. Evol. Microbiol.">
        <title>The Global Catalogue of Microorganisms (GCM) 10K type strain sequencing project: providing services to taxonomists for standard genome sequencing and annotation.</title>
        <authorList>
            <consortium name="The Broad Institute Genomics Platform"/>
            <consortium name="The Broad Institute Genome Sequencing Center for Infectious Disease"/>
            <person name="Wu L."/>
            <person name="Ma J."/>
        </authorList>
    </citation>
    <scope>NUCLEOTIDE SEQUENCE [LARGE SCALE GENOMIC DNA]</scope>
    <source>
        <strain evidence="8">JCM 16022</strain>
    </source>
</reference>
<dbReference type="InterPro" id="IPR015424">
    <property type="entry name" value="PyrdxlP-dep_Trfase"/>
</dbReference>
<dbReference type="Gene3D" id="3.40.640.10">
    <property type="entry name" value="Type I PLP-dependent aspartate aminotransferase-like (Major domain)"/>
    <property type="match status" value="1"/>
</dbReference>
<dbReference type="Pfam" id="PF00155">
    <property type="entry name" value="Aminotran_1_2"/>
    <property type="match status" value="1"/>
</dbReference>
<gene>
    <name evidence="7" type="ORF">GCM10009844_30360</name>
</gene>
<evidence type="ECO:0000256" key="1">
    <source>
        <dbReference type="ARBA" id="ARBA00001933"/>
    </source>
</evidence>
<dbReference type="SUPFAM" id="SSF53383">
    <property type="entry name" value="PLP-dependent transferases"/>
    <property type="match status" value="1"/>
</dbReference>
<evidence type="ECO:0000256" key="3">
    <source>
        <dbReference type="ARBA" id="ARBA00022898"/>
    </source>
</evidence>
<evidence type="ECO:0000256" key="2">
    <source>
        <dbReference type="ARBA" id="ARBA00012224"/>
    </source>
</evidence>
<evidence type="ECO:0000256" key="5">
    <source>
        <dbReference type="ARBA" id="ARBA00037974"/>
    </source>
</evidence>
<evidence type="ECO:0000313" key="7">
    <source>
        <dbReference type="EMBL" id="GAA2149986.1"/>
    </source>
</evidence>
<sequence>MIVDLTDEQARAALPLKWGAVEPGVVPAWVAEMDYALAPPVVAALTDAVRRGTAGYPPFGDGGVGATFAGFAQRHWGWSPPDDASVVVGDVIAGIRLVLEVLCPPGPVVVPLPCYPPFRDVVAIAGREMVAVELDPDATDAALDLAAIEDAFRAGARTLLLCNPHNPLGRVPRRAELEALAALARRYDARVVADEIHGPLVLPGLQRTNGPVFTPYLSVDERGILVTSPSKTFNTAGLHTAQVVVLDPAEQARLRGVPLPQNHAYSPLGMIAAVASWRDCDDWHAALVRRLDEQRALLADLLAAHLPEARMRPLEATYLAWLDLRAYGHDDPAAAGLEHGVRVAPGADYQPGLAGHARLNLATSPERLETIVGRLAKALTG</sequence>
<dbReference type="InterPro" id="IPR004839">
    <property type="entry name" value="Aminotransferase_I/II_large"/>
</dbReference>
<protein>
    <recommendedName>
        <fullName evidence="2">cysteine-S-conjugate beta-lyase</fullName>
        <ecNumber evidence="2">4.4.1.13</ecNumber>
    </recommendedName>
</protein>
<dbReference type="Gene3D" id="3.90.1150.10">
    <property type="entry name" value="Aspartate Aminotransferase, domain 1"/>
    <property type="match status" value="1"/>
</dbReference>
<dbReference type="RefSeq" id="WP_344153897.1">
    <property type="nucleotide sequence ID" value="NZ_BAAAQR010000009.1"/>
</dbReference>
<evidence type="ECO:0000313" key="8">
    <source>
        <dbReference type="Proteomes" id="UP001501771"/>
    </source>
</evidence>
<name>A0ABP5LM64_9ACTN</name>
<proteinExistence type="inferred from homology"/>